<dbReference type="GO" id="GO:1990169">
    <property type="term" value="P:stress response to copper ion"/>
    <property type="evidence" value="ECO:0007669"/>
    <property type="project" value="TreeGrafter"/>
</dbReference>
<dbReference type="EMBL" id="BARU01024218">
    <property type="protein sequence ID" value="GAH47930.1"/>
    <property type="molecule type" value="Genomic_DNA"/>
</dbReference>
<gene>
    <name evidence="1" type="ORF">S03H2_39201</name>
</gene>
<evidence type="ECO:0000313" key="1">
    <source>
        <dbReference type="EMBL" id="GAH47930.1"/>
    </source>
</evidence>
<dbReference type="GO" id="GO:0008270">
    <property type="term" value="F:zinc ion binding"/>
    <property type="evidence" value="ECO:0007669"/>
    <property type="project" value="TreeGrafter"/>
</dbReference>
<name>X1GST0_9ZZZZ</name>
<dbReference type="GO" id="GO:0005507">
    <property type="term" value="F:copper ion binding"/>
    <property type="evidence" value="ECO:0007669"/>
    <property type="project" value="TreeGrafter"/>
</dbReference>
<comment type="caution">
    <text evidence="1">The sequence shown here is derived from an EMBL/GenBank/DDBJ whole genome shotgun (WGS) entry which is preliminary data.</text>
</comment>
<dbReference type="GO" id="GO:0046870">
    <property type="term" value="F:cadmium ion binding"/>
    <property type="evidence" value="ECO:0007669"/>
    <property type="project" value="TreeGrafter"/>
</dbReference>
<dbReference type="PANTHER" id="PTHR38430:SF1">
    <property type="entry name" value="PROTEIN-ARGININE KINASE ACTIVATOR PROTEIN"/>
    <property type="match status" value="1"/>
</dbReference>
<feature type="non-terminal residue" evidence="1">
    <location>
        <position position="126"/>
    </location>
</feature>
<protein>
    <submittedName>
        <fullName evidence="1">Uncharacterized protein</fullName>
    </submittedName>
</protein>
<organism evidence="1">
    <name type="scientific">marine sediment metagenome</name>
    <dbReference type="NCBI Taxonomy" id="412755"/>
    <lineage>
        <taxon>unclassified sequences</taxon>
        <taxon>metagenomes</taxon>
        <taxon>ecological metagenomes</taxon>
    </lineage>
</organism>
<dbReference type="InterPro" id="IPR025542">
    <property type="entry name" value="YacH"/>
</dbReference>
<dbReference type="GO" id="GO:0050897">
    <property type="term" value="F:cobalt ion binding"/>
    <property type="evidence" value="ECO:0007669"/>
    <property type="project" value="TreeGrafter"/>
</dbReference>
<dbReference type="PANTHER" id="PTHR38430">
    <property type="entry name" value="PROTEIN-ARGININE KINASE ACTIVATOR PROTEIN"/>
    <property type="match status" value="1"/>
</dbReference>
<proteinExistence type="predicted"/>
<accession>X1GST0</accession>
<reference evidence="1" key="1">
    <citation type="journal article" date="2014" name="Front. Microbiol.">
        <title>High frequency of phylogenetically diverse reductive dehalogenase-homologous genes in deep subseafloor sedimentary metagenomes.</title>
        <authorList>
            <person name="Kawai M."/>
            <person name="Futagami T."/>
            <person name="Toyoda A."/>
            <person name="Takaki Y."/>
            <person name="Nishi S."/>
            <person name="Hori S."/>
            <person name="Arai W."/>
            <person name="Tsubouchi T."/>
            <person name="Morono Y."/>
            <person name="Uchiyama I."/>
            <person name="Ito T."/>
            <person name="Fujiyama A."/>
            <person name="Inagaki F."/>
            <person name="Takami H."/>
        </authorList>
    </citation>
    <scope>NUCLEOTIDE SEQUENCE</scope>
    <source>
        <strain evidence="1">Expedition CK06-06</strain>
    </source>
</reference>
<sequence>MKKTAQFHTPKIINNEIVYIHLCWDCAEQKKSHEIANGFDDKLHFLLEGLLRSKENEKGSSSQSVCNTCGTTLKDLKKNKLLGCPRCYEIFSEYLLKDLNSIDTVFTKHSINNEITEPIDRMKKEL</sequence>
<dbReference type="AlphaFoldDB" id="X1GST0"/>
<dbReference type="GO" id="GO:1990170">
    <property type="term" value="P:stress response to cadmium ion"/>
    <property type="evidence" value="ECO:0007669"/>
    <property type="project" value="TreeGrafter"/>
</dbReference>